<evidence type="ECO:0000313" key="4">
    <source>
        <dbReference type="Proteomes" id="UP000288716"/>
    </source>
</evidence>
<dbReference type="STRING" id="299467.A0A443RW52"/>
<dbReference type="PRINTS" id="PR00081">
    <property type="entry name" value="GDHRDH"/>
</dbReference>
<dbReference type="PANTHER" id="PTHR43899">
    <property type="entry name" value="RH59310P"/>
    <property type="match status" value="1"/>
</dbReference>
<dbReference type="InterPro" id="IPR036291">
    <property type="entry name" value="NAD(P)-bd_dom_sf"/>
</dbReference>
<accession>A0A443RW52</accession>
<dbReference type="EMBL" id="NCKV01024503">
    <property type="protein sequence ID" value="RWS19601.1"/>
    <property type="molecule type" value="Genomic_DNA"/>
</dbReference>
<dbReference type="InterPro" id="IPR002347">
    <property type="entry name" value="SDR_fam"/>
</dbReference>
<dbReference type="PIRSF" id="PIRSF000126">
    <property type="entry name" value="11-beta-HSD1"/>
    <property type="match status" value="1"/>
</dbReference>
<name>A0A443RW52_9ACAR</name>
<protein>
    <submittedName>
        <fullName evidence="3">Hydroxysteroid dehydrogenase-like protein 3</fullName>
    </submittedName>
</protein>
<keyword evidence="4" id="KW-1185">Reference proteome</keyword>
<sequence>KLKNATDLVSNYLHSGRRVLPIVADLNSNDLSVFLNITSQLQEYSTKIGILINNAGVLINQPDVYLNLSEDEITQNINVNVRGVLMVTKAVLPLMLSNKRGLVVNMSSFASFGPVPLLGIYSASKEYVNYFGNTLKHEYKNYNIDVLTMVPWFIKTKMVNFSERLSKPSLIKSLFVPSTKTYVTSAIATFGHTDHTTGYWVHGYMWFFFKNFIPKVILRFVNTWFLIKINSRKNYTN</sequence>
<dbReference type="PANTHER" id="PTHR43899:SF40">
    <property type="entry name" value="INACTIVE HYDROXYSTEROID DEHYDROGENASE-LIKE PROTEIN 1"/>
    <property type="match status" value="1"/>
</dbReference>
<keyword evidence="1" id="KW-0560">Oxidoreductase</keyword>
<comment type="similarity">
    <text evidence="2">Belongs to the short-chain dehydrogenases/reductases (SDR) family.</text>
</comment>
<comment type="caution">
    <text evidence="3">The sequence shown here is derived from an EMBL/GenBank/DDBJ whole genome shotgun (WGS) entry which is preliminary data.</text>
</comment>
<dbReference type="SUPFAM" id="SSF51735">
    <property type="entry name" value="NAD(P)-binding Rossmann-fold domains"/>
    <property type="match status" value="1"/>
</dbReference>
<feature type="non-terminal residue" evidence="3">
    <location>
        <position position="1"/>
    </location>
</feature>
<evidence type="ECO:0000256" key="1">
    <source>
        <dbReference type="ARBA" id="ARBA00023002"/>
    </source>
</evidence>
<evidence type="ECO:0000313" key="3">
    <source>
        <dbReference type="EMBL" id="RWS19601.1"/>
    </source>
</evidence>
<dbReference type="Proteomes" id="UP000288716">
    <property type="component" value="Unassembled WGS sequence"/>
</dbReference>
<dbReference type="VEuPathDB" id="VectorBase:LDEU012439"/>
<dbReference type="Pfam" id="PF00106">
    <property type="entry name" value="adh_short"/>
    <property type="match status" value="1"/>
</dbReference>
<dbReference type="AlphaFoldDB" id="A0A443RW52"/>
<evidence type="ECO:0000256" key="2">
    <source>
        <dbReference type="RuleBase" id="RU000363"/>
    </source>
</evidence>
<dbReference type="Gene3D" id="3.40.50.720">
    <property type="entry name" value="NAD(P)-binding Rossmann-like Domain"/>
    <property type="match status" value="1"/>
</dbReference>
<organism evidence="3 4">
    <name type="scientific">Leptotrombidium deliense</name>
    <dbReference type="NCBI Taxonomy" id="299467"/>
    <lineage>
        <taxon>Eukaryota</taxon>
        <taxon>Metazoa</taxon>
        <taxon>Ecdysozoa</taxon>
        <taxon>Arthropoda</taxon>
        <taxon>Chelicerata</taxon>
        <taxon>Arachnida</taxon>
        <taxon>Acari</taxon>
        <taxon>Acariformes</taxon>
        <taxon>Trombidiformes</taxon>
        <taxon>Prostigmata</taxon>
        <taxon>Anystina</taxon>
        <taxon>Parasitengona</taxon>
        <taxon>Trombiculoidea</taxon>
        <taxon>Trombiculidae</taxon>
        <taxon>Leptotrombidium</taxon>
    </lineage>
</organism>
<dbReference type="PRINTS" id="PR00080">
    <property type="entry name" value="SDRFAMILY"/>
</dbReference>
<dbReference type="InterPro" id="IPR051019">
    <property type="entry name" value="VLCFA-Steroid_DH"/>
</dbReference>
<dbReference type="GO" id="GO:0005783">
    <property type="term" value="C:endoplasmic reticulum"/>
    <property type="evidence" value="ECO:0007669"/>
    <property type="project" value="TreeGrafter"/>
</dbReference>
<dbReference type="GO" id="GO:0016491">
    <property type="term" value="F:oxidoreductase activity"/>
    <property type="evidence" value="ECO:0007669"/>
    <property type="project" value="UniProtKB-KW"/>
</dbReference>
<gene>
    <name evidence="3" type="ORF">B4U80_01488</name>
</gene>
<dbReference type="OrthoDB" id="6606071at2759"/>
<proteinExistence type="inferred from homology"/>
<reference evidence="3 4" key="1">
    <citation type="journal article" date="2018" name="Gigascience">
        <title>Genomes of trombidid mites reveal novel predicted allergens and laterally-transferred genes associated with secondary metabolism.</title>
        <authorList>
            <person name="Dong X."/>
            <person name="Chaisiri K."/>
            <person name="Xia D."/>
            <person name="Armstrong S.D."/>
            <person name="Fang Y."/>
            <person name="Donnelly M.J."/>
            <person name="Kadowaki T."/>
            <person name="McGarry J.W."/>
            <person name="Darby A.C."/>
            <person name="Makepeace B.L."/>
        </authorList>
    </citation>
    <scope>NUCLEOTIDE SEQUENCE [LARGE SCALE GENOMIC DNA]</scope>
    <source>
        <strain evidence="3">UoL-UT</strain>
    </source>
</reference>